<dbReference type="InterPro" id="IPR004358">
    <property type="entry name" value="Sig_transdc_His_kin-like_C"/>
</dbReference>
<evidence type="ECO:0000256" key="13">
    <source>
        <dbReference type="SAM" id="Phobius"/>
    </source>
</evidence>
<dbReference type="CDD" id="cd16922">
    <property type="entry name" value="HATPase_EvgS-ArcB-TorS-like"/>
    <property type="match status" value="1"/>
</dbReference>
<evidence type="ECO:0000256" key="5">
    <source>
        <dbReference type="ARBA" id="ARBA00022741"/>
    </source>
</evidence>
<dbReference type="PROSITE" id="PS50109">
    <property type="entry name" value="HIS_KIN"/>
    <property type="match status" value="1"/>
</dbReference>
<dbReference type="CDD" id="cd00082">
    <property type="entry name" value="HisKA"/>
    <property type="match status" value="1"/>
</dbReference>
<dbReference type="Pfam" id="PF00512">
    <property type="entry name" value="HisKA"/>
    <property type="match status" value="1"/>
</dbReference>
<reference evidence="16 17" key="1">
    <citation type="submission" date="2019-09" db="EMBL/GenBank/DDBJ databases">
        <title>Draft genome sequencing and comparative genomics of hatchery-associated Vibrios.</title>
        <authorList>
            <person name="Kehlet-Delgado H."/>
            <person name="Mueller R.S."/>
        </authorList>
    </citation>
    <scope>NUCLEOTIDE SEQUENCE [LARGE SCALE GENOMIC DNA]</scope>
    <source>
        <strain evidence="16 17">99-46-Y</strain>
    </source>
</reference>
<sequence>MLLSNISIKSRLLILCLIPTLVIGLLFVNLVKNIQDRRHSNLIIIEKVETLRYLSEFTGHLYQALSVRNDKKTRGDEQALAQKSISLVAQVAHTEEHIHHGIPESNAVLSHIHALSVLVSHIADTDGQERLFTGKKAYGELLALYIAVQSTESHDLDLTIHQLDMVLSDLNWLYFWMEREAWLAQEIEAKQLSYTYYAEDYFKISERQQFYLDRIVTLRSHLDQAEVLLKILSDSDLQRNNYFKQYISLNENRIGGLEGFSSWVENRNKLVEKHLGELSDKLRRELLTNIGANESLLYFFAIVGLLVLATMFFWGASTLYRINSKLTDILLALGSLRSRKSTSLVTVDGEDEFTKFAQDVNYVIQVQRDNEQALVSAKEGAEAANKAKSIFLATMSHEIRTPLNGIIGMTEILSDSHLSASQKELLSDIDISSQALLVLINDILDLSKIESGSFELSPSHTDIREAAFEAMNMVSTKALKQQVELSVSFSPSIPDELYLDEFRFKQILMNLLNNAVKFTQDGSVSIFVEFNKENGKSFLHCRVLDTGVGIDGTKLEEIFRPFTQQDSGITRRFGGTGLGLTICRQIAELMGGRVTVSSTVGVGSCFNFKVPAEANFSACKQTNHTKGNALYIVNESRYSALVQNEIERTGLLLTKAPNVDQAIKISDDFDVIFYSYHCQQSSRKDLASLKAHFNFSEIIGLQHHLYISPDYSALVSSNLTLPFLGRRLESATSKALSSIELNLDDIRQERPPTFQAGETRCILIVEDNLMNQKIASFFLEKIGVDYQIASNGAEAVAMVQSGQTYMAILMDCMMPVMDGITATRNIRAWEEEVGKNYVPIIALTASVLPEEIERCFEAGMDAYLPKPYKSQQLFEILEQLNVVV</sequence>
<keyword evidence="4" id="KW-0808">Transferase</keyword>
<feature type="domain" description="Response regulatory" evidence="15">
    <location>
        <begin position="761"/>
        <end position="881"/>
    </location>
</feature>
<dbReference type="InterPro" id="IPR036097">
    <property type="entry name" value="HisK_dim/P_sf"/>
</dbReference>
<evidence type="ECO:0000256" key="3">
    <source>
        <dbReference type="ARBA" id="ARBA00022553"/>
    </source>
</evidence>
<feature type="domain" description="Histidine kinase" evidence="14">
    <location>
        <begin position="394"/>
        <end position="614"/>
    </location>
</feature>
<evidence type="ECO:0000256" key="1">
    <source>
        <dbReference type="ARBA" id="ARBA00000085"/>
    </source>
</evidence>
<dbReference type="SMART" id="SM00388">
    <property type="entry name" value="HisKA"/>
    <property type="match status" value="1"/>
</dbReference>
<dbReference type="Gene3D" id="1.10.287.130">
    <property type="match status" value="1"/>
</dbReference>
<evidence type="ECO:0000256" key="2">
    <source>
        <dbReference type="ARBA" id="ARBA00012438"/>
    </source>
</evidence>
<dbReference type="InterPro" id="IPR036890">
    <property type="entry name" value="HATPase_C_sf"/>
</dbReference>
<dbReference type="EMBL" id="VTXC01000045">
    <property type="protein sequence ID" value="NOH72612.1"/>
    <property type="molecule type" value="Genomic_DNA"/>
</dbReference>
<comment type="caution">
    <text evidence="16">The sequence shown here is derived from an EMBL/GenBank/DDBJ whole genome shotgun (WGS) entry which is preliminary data.</text>
</comment>
<keyword evidence="13" id="KW-0812">Transmembrane</keyword>
<keyword evidence="9" id="KW-0902">Two-component regulatory system</keyword>
<feature type="transmembrane region" description="Helical" evidence="13">
    <location>
        <begin position="12"/>
        <end position="31"/>
    </location>
</feature>
<protein>
    <recommendedName>
        <fullName evidence="11">Sensory/regulatory protein RpfC</fullName>
        <ecNumber evidence="2">2.7.13.3</ecNumber>
    </recommendedName>
</protein>
<keyword evidence="13" id="KW-1133">Transmembrane helix</keyword>
<evidence type="ECO:0000256" key="8">
    <source>
        <dbReference type="ARBA" id="ARBA00022840"/>
    </source>
</evidence>
<accession>A0A7Y4A0Y7</accession>
<organism evidence="16 17">
    <name type="scientific">Vibrio pectenicida</name>
    <dbReference type="NCBI Taxonomy" id="62763"/>
    <lineage>
        <taxon>Bacteria</taxon>
        <taxon>Pseudomonadati</taxon>
        <taxon>Pseudomonadota</taxon>
        <taxon>Gammaproteobacteria</taxon>
        <taxon>Vibrionales</taxon>
        <taxon>Vibrionaceae</taxon>
        <taxon>Vibrio</taxon>
    </lineage>
</organism>
<evidence type="ECO:0000256" key="11">
    <source>
        <dbReference type="ARBA" id="ARBA00068150"/>
    </source>
</evidence>
<dbReference type="PRINTS" id="PR00344">
    <property type="entry name" value="BCTRLSENSOR"/>
</dbReference>
<evidence type="ECO:0000256" key="7">
    <source>
        <dbReference type="ARBA" id="ARBA00022801"/>
    </source>
</evidence>
<dbReference type="Pfam" id="PF00072">
    <property type="entry name" value="Response_reg"/>
    <property type="match status" value="1"/>
</dbReference>
<dbReference type="InterPro" id="IPR001789">
    <property type="entry name" value="Sig_transdc_resp-reg_receiver"/>
</dbReference>
<comment type="subunit">
    <text evidence="10">At low DSF concentrations, interacts with RpfF.</text>
</comment>
<dbReference type="EC" id="2.7.13.3" evidence="2"/>
<dbReference type="PANTHER" id="PTHR45339:SF1">
    <property type="entry name" value="HYBRID SIGNAL TRANSDUCTION HISTIDINE KINASE J"/>
    <property type="match status" value="1"/>
</dbReference>
<dbReference type="SMART" id="SM00448">
    <property type="entry name" value="REC"/>
    <property type="match status" value="1"/>
</dbReference>
<evidence type="ECO:0000313" key="17">
    <source>
        <dbReference type="Proteomes" id="UP000565719"/>
    </source>
</evidence>
<evidence type="ECO:0000256" key="10">
    <source>
        <dbReference type="ARBA" id="ARBA00064003"/>
    </source>
</evidence>
<proteinExistence type="predicted"/>
<dbReference type="GO" id="GO:0005524">
    <property type="term" value="F:ATP binding"/>
    <property type="evidence" value="ECO:0007669"/>
    <property type="project" value="UniProtKB-KW"/>
</dbReference>
<dbReference type="Pfam" id="PF02518">
    <property type="entry name" value="HATPase_c"/>
    <property type="match status" value="1"/>
</dbReference>
<keyword evidence="8" id="KW-0067">ATP-binding</keyword>
<dbReference type="SUPFAM" id="SSF52172">
    <property type="entry name" value="CheY-like"/>
    <property type="match status" value="1"/>
</dbReference>
<dbReference type="InterPro" id="IPR005467">
    <property type="entry name" value="His_kinase_dom"/>
</dbReference>
<evidence type="ECO:0000256" key="6">
    <source>
        <dbReference type="ARBA" id="ARBA00022777"/>
    </source>
</evidence>
<dbReference type="Gene3D" id="3.30.565.10">
    <property type="entry name" value="Histidine kinase-like ATPase, C-terminal domain"/>
    <property type="match status" value="1"/>
</dbReference>
<evidence type="ECO:0000259" key="14">
    <source>
        <dbReference type="PROSITE" id="PS50109"/>
    </source>
</evidence>
<dbReference type="FunFam" id="1.10.287.130:FF:000002">
    <property type="entry name" value="Two-component osmosensing histidine kinase"/>
    <property type="match status" value="1"/>
</dbReference>
<evidence type="ECO:0000256" key="4">
    <source>
        <dbReference type="ARBA" id="ARBA00022679"/>
    </source>
</evidence>
<dbReference type="PROSITE" id="PS50110">
    <property type="entry name" value="RESPONSE_REGULATORY"/>
    <property type="match status" value="1"/>
</dbReference>
<keyword evidence="13" id="KW-0472">Membrane</keyword>
<evidence type="ECO:0000256" key="12">
    <source>
        <dbReference type="PROSITE-ProRule" id="PRU00169"/>
    </source>
</evidence>
<keyword evidence="5" id="KW-0547">Nucleotide-binding</keyword>
<keyword evidence="6" id="KW-0418">Kinase</keyword>
<dbReference type="AlphaFoldDB" id="A0A7Y4A0Y7"/>
<dbReference type="CDD" id="cd17546">
    <property type="entry name" value="REC_hyHK_CKI1_RcsC-like"/>
    <property type="match status" value="1"/>
</dbReference>
<evidence type="ECO:0000313" key="16">
    <source>
        <dbReference type="EMBL" id="NOH72612.1"/>
    </source>
</evidence>
<dbReference type="GO" id="GO:0000155">
    <property type="term" value="F:phosphorelay sensor kinase activity"/>
    <property type="evidence" value="ECO:0007669"/>
    <property type="project" value="InterPro"/>
</dbReference>
<keyword evidence="7" id="KW-0378">Hydrolase</keyword>
<keyword evidence="3 12" id="KW-0597">Phosphoprotein</keyword>
<dbReference type="Gene3D" id="3.40.50.2300">
    <property type="match status" value="1"/>
</dbReference>
<dbReference type="SMART" id="SM00387">
    <property type="entry name" value="HATPase_c"/>
    <property type="match status" value="1"/>
</dbReference>
<dbReference type="SUPFAM" id="SSF55874">
    <property type="entry name" value="ATPase domain of HSP90 chaperone/DNA topoisomerase II/histidine kinase"/>
    <property type="match status" value="1"/>
</dbReference>
<name>A0A7Y4A0Y7_9VIBR</name>
<dbReference type="RefSeq" id="WP_171361723.1">
    <property type="nucleotide sequence ID" value="NZ_VTXC01000045.1"/>
</dbReference>
<feature type="transmembrane region" description="Helical" evidence="13">
    <location>
        <begin position="296"/>
        <end position="316"/>
    </location>
</feature>
<dbReference type="Proteomes" id="UP000565719">
    <property type="component" value="Unassembled WGS sequence"/>
</dbReference>
<dbReference type="InterPro" id="IPR003594">
    <property type="entry name" value="HATPase_dom"/>
</dbReference>
<comment type="catalytic activity">
    <reaction evidence="1">
        <text>ATP + protein L-histidine = ADP + protein N-phospho-L-histidine.</text>
        <dbReference type="EC" id="2.7.13.3"/>
    </reaction>
</comment>
<feature type="modified residue" description="4-aspartylphosphate" evidence="12">
    <location>
        <position position="811"/>
    </location>
</feature>
<dbReference type="PANTHER" id="PTHR45339">
    <property type="entry name" value="HYBRID SIGNAL TRANSDUCTION HISTIDINE KINASE J"/>
    <property type="match status" value="1"/>
</dbReference>
<evidence type="ECO:0000259" key="15">
    <source>
        <dbReference type="PROSITE" id="PS50110"/>
    </source>
</evidence>
<dbReference type="InterPro" id="IPR003661">
    <property type="entry name" value="HisK_dim/P_dom"/>
</dbReference>
<dbReference type="InterPro" id="IPR011006">
    <property type="entry name" value="CheY-like_superfamily"/>
</dbReference>
<dbReference type="SUPFAM" id="SSF47384">
    <property type="entry name" value="Homodimeric domain of signal transducing histidine kinase"/>
    <property type="match status" value="1"/>
</dbReference>
<evidence type="ECO:0000256" key="9">
    <source>
        <dbReference type="ARBA" id="ARBA00023012"/>
    </source>
</evidence>
<gene>
    <name evidence="16" type="ORF">F0225_14860</name>
</gene>
<dbReference type="FunFam" id="3.30.565.10:FF:000010">
    <property type="entry name" value="Sensor histidine kinase RcsC"/>
    <property type="match status" value="1"/>
</dbReference>
<dbReference type="GO" id="GO:0016787">
    <property type="term" value="F:hydrolase activity"/>
    <property type="evidence" value="ECO:0007669"/>
    <property type="project" value="UniProtKB-KW"/>
</dbReference>